<feature type="domain" description="Peptidase S9 prolyl oligopeptidase catalytic" evidence="3">
    <location>
        <begin position="442"/>
        <end position="636"/>
    </location>
</feature>
<sequence length="695" mass="75614">MTPFRVWLGALGALVFASPCFAADNAFERALAIERGRPQAVRFERDAFLVRASTADVTLSPDGEQYAFVRGVDDARGLWLASSVDGSERQVLASTDATALAWTRDGRWLLVISSRRLFAVAAVGQGGSRLLAELGGAEERNFMDADPVRDAAAIVRERTLAPTGSTKSWRLVRVYVDGRRQVLAETRDRVTGYALDPSGRLAYLQVMQDDRLLTWRIAADGTRQDVLHCERMHRCGLWPRTDDAGRMLFAGDIGGSLRRLQRLEPDGSVSAVLADPRGEADLDDFMADPVSGAPGLAYFRGTVVTVRGIDRAMQAHIDAIEQRYRGRALTLQPGRSRWLVVERGGALQGVRYHLYNPTNGQVSDILDDPPRRARDDGAASWLPESAMARQLPFSWTASDGMRLHGFVRVPPGRDPAHVPLVAMVHGGPWGQVAAEEFGTGYAQFLVNRGYAVFEPNFRGSTGFGRDYMLAANGDFGNGRVQRDIVEGTQALLAAGVGDRDRVGIVGASFGGYATLLGLTWQPELFRVGVAFVPPADFAWDLTWITRTREAQVLSAVLPFERWMSLVALDLNDPARMGPLHAQSPLANAERMNRPLTILAGGDDQRVALRGVLGYVARLTLLDKNVTLLVDPAAGHQNDRVVAKEAGLYLTAEALRTVLGGPAETPPDPVLSQYLRANLRVSGGALADDATAKTKR</sequence>
<evidence type="ECO:0000256" key="2">
    <source>
        <dbReference type="SAM" id="SignalP"/>
    </source>
</evidence>
<evidence type="ECO:0000313" key="4">
    <source>
        <dbReference type="EMBL" id="URL58312.1"/>
    </source>
</evidence>
<evidence type="ECO:0000259" key="3">
    <source>
        <dbReference type="Pfam" id="PF00326"/>
    </source>
</evidence>
<dbReference type="SUPFAM" id="SSF53474">
    <property type="entry name" value="alpha/beta-Hydrolases"/>
    <property type="match status" value="1"/>
</dbReference>
<feature type="chain" id="PRO_5045543099" evidence="2">
    <location>
        <begin position="23"/>
        <end position="695"/>
    </location>
</feature>
<dbReference type="EMBL" id="CP063231">
    <property type="protein sequence ID" value="URL58312.1"/>
    <property type="molecule type" value="Genomic_DNA"/>
</dbReference>
<dbReference type="InterPro" id="IPR001375">
    <property type="entry name" value="Peptidase_S9_cat"/>
</dbReference>
<dbReference type="PANTHER" id="PTHR42776">
    <property type="entry name" value="SERINE PEPTIDASE S9 FAMILY MEMBER"/>
    <property type="match status" value="1"/>
</dbReference>
<accession>A0ABY4T329</accession>
<proteinExistence type="predicted"/>
<keyword evidence="2" id="KW-0732">Signal</keyword>
<dbReference type="RefSeq" id="WP_250339035.1">
    <property type="nucleotide sequence ID" value="NZ_CP063231.1"/>
</dbReference>
<keyword evidence="5" id="KW-1185">Reference proteome</keyword>
<evidence type="ECO:0000256" key="1">
    <source>
        <dbReference type="ARBA" id="ARBA00022801"/>
    </source>
</evidence>
<dbReference type="SUPFAM" id="SSF82171">
    <property type="entry name" value="DPP6 N-terminal domain-like"/>
    <property type="match status" value="1"/>
</dbReference>
<feature type="signal peptide" evidence="2">
    <location>
        <begin position="1"/>
        <end position="22"/>
    </location>
</feature>
<dbReference type="Gene3D" id="2.120.10.30">
    <property type="entry name" value="TolB, C-terminal domain"/>
    <property type="match status" value="1"/>
</dbReference>
<organism evidence="4 5">
    <name type="scientific">Luteibacter flocculans</name>
    <dbReference type="NCBI Taxonomy" id="2780091"/>
    <lineage>
        <taxon>Bacteria</taxon>
        <taxon>Pseudomonadati</taxon>
        <taxon>Pseudomonadota</taxon>
        <taxon>Gammaproteobacteria</taxon>
        <taxon>Lysobacterales</taxon>
        <taxon>Rhodanobacteraceae</taxon>
        <taxon>Luteibacter</taxon>
    </lineage>
</organism>
<protein>
    <submittedName>
        <fullName evidence="4">S9 family peptidase</fullName>
    </submittedName>
</protein>
<dbReference type="Gene3D" id="3.40.50.1820">
    <property type="entry name" value="alpha/beta hydrolase"/>
    <property type="match status" value="1"/>
</dbReference>
<reference evidence="4" key="1">
    <citation type="submission" date="2020-10" db="EMBL/GenBank/DDBJ databases">
        <title>Whole-genome sequence of Luteibacter sp. EIF3.</title>
        <authorList>
            <person name="Friedrich I."/>
            <person name="Hertel R."/>
            <person name="Daniel R."/>
        </authorList>
    </citation>
    <scope>NUCLEOTIDE SEQUENCE</scope>
    <source>
        <strain evidence="4">EIF3</strain>
    </source>
</reference>
<keyword evidence="1" id="KW-0378">Hydrolase</keyword>
<dbReference type="Pfam" id="PF00326">
    <property type="entry name" value="Peptidase_S9"/>
    <property type="match status" value="1"/>
</dbReference>
<dbReference type="PANTHER" id="PTHR42776:SF27">
    <property type="entry name" value="DIPEPTIDYL PEPTIDASE FAMILY MEMBER 6"/>
    <property type="match status" value="1"/>
</dbReference>
<name>A0ABY4T329_9GAMM</name>
<dbReference type="InterPro" id="IPR029058">
    <property type="entry name" value="AB_hydrolase_fold"/>
</dbReference>
<gene>
    <name evidence="4" type="ORF">IM816_17235</name>
</gene>
<dbReference type="Proteomes" id="UP001056681">
    <property type="component" value="Chromosome"/>
</dbReference>
<dbReference type="InterPro" id="IPR011042">
    <property type="entry name" value="6-blade_b-propeller_TolB-like"/>
</dbReference>
<evidence type="ECO:0000313" key="5">
    <source>
        <dbReference type="Proteomes" id="UP001056681"/>
    </source>
</evidence>